<evidence type="ECO:0000256" key="2">
    <source>
        <dbReference type="ARBA" id="ARBA00007171"/>
    </source>
</evidence>
<dbReference type="GO" id="GO:0005886">
    <property type="term" value="C:plasma membrane"/>
    <property type="evidence" value="ECO:0007669"/>
    <property type="project" value="TreeGrafter"/>
</dbReference>
<dbReference type="GO" id="GO:0071555">
    <property type="term" value="P:cell wall organization"/>
    <property type="evidence" value="ECO:0007669"/>
    <property type="project" value="TreeGrafter"/>
</dbReference>
<dbReference type="Pfam" id="PF03717">
    <property type="entry name" value="PBP_dimer"/>
    <property type="match status" value="1"/>
</dbReference>
<keyword evidence="7" id="KW-1185">Reference proteome</keyword>
<dbReference type="EMBL" id="VFNV01000001">
    <property type="protein sequence ID" value="TQK75491.1"/>
    <property type="molecule type" value="Genomic_DNA"/>
</dbReference>
<reference evidence="6 7" key="1">
    <citation type="submission" date="2019-06" db="EMBL/GenBank/DDBJ databases">
        <title>Sequencing the genomes of 1000 actinobacteria strains.</title>
        <authorList>
            <person name="Klenk H.-P."/>
        </authorList>
    </citation>
    <scope>NUCLEOTIDE SEQUENCE [LARGE SCALE GENOMIC DNA]</scope>
    <source>
        <strain evidence="6 7">DSM 10596</strain>
    </source>
</reference>
<evidence type="ECO:0000256" key="3">
    <source>
        <dbReference type="ARBA" id="ARBA00023136"/>
    </source>
</evidence>
<protein>
    <submittedName>
        <fullName evidence="6">Cell division protein FtsI (Penicillin-binding protein 3)</fullName>
    </submittedName>
</protein>
<comment type="caution">
    <text evidence="6">The sequence shown here is derived from an EMBL/GenBank/DDBJ whole genome shotgun (WGS) entry which is preliminary data.</text>
</comment>
<evidence type="ECO:0000259" key="5">
    <source>
        <dbReference type="Pfam" id="PF03717"/>
    </source>
</evidence>
<dbReference type="InterPro" id="IPR036138">
    <property type="entry name" value="PBP_dimer_sf"/>
</dbReference>
<dbReference type="Gene3D" id="3.40.710.10">
    <property type="entry name" value="DD-peptidase/beta-lactamase superfamily"/>
    <property type="match status" value="1"/>
</dbReference>
<dbReference type="Pfam" id="PF00905">
    <property type="entry name" value="Transpeptidase"/>
    <property type="match status" value="1"/>
</dbReference>
<dbReference type="PANTHER" id="PTHR30627">
    <property type="entry name" value="PEPTIDOGLYCAN D,D-TRANSPEPTIDASE"/>
    <property type="match status" value="1"/>
</dbReference>
<dbReference type="AlphaFoldDB" id="A0A542SLH8"/>
<evidence type="ECO:0000313" key="7">
    <source>
        <dbReference type="Proteomes" id="UP000316181"/>
    </source>
</evidence>
<keyword evidence="6" id="KW-0132">Cell division</keyword>
<dbReference type="PANTHER" id="PTHR30627:SF1">
    <property type="entry name" value="PEPTIDOGLYCAN D,D-TRANSPEPTIDASE FTSI"/>
    <property type="match status" value="1"/>
</dbReference>
<dbReference type="RefSeq" id="WP_142110895.1">
    <property type="nucleotide sequence ID" value="NZ_BAAATB010000005.1"/>
</dbReference>
<evidence type="ECO:0000256" key="1">
    <source>
        <dbReference type="ARBA" id="ARBA00004370"/>
    </source>
</evidence>
<organism evidence="6 7">
    <name type="scientific">Rarobacter incanus</name>
    <dbReference type="NCBI Taxonomy" id="153494"/>
    <lineage>
        <taxon>Bacteria</taxon>
        <taxon>Bacillati</taxon>
        <taxon>Actinomycetota</taxon>
        <taxon>Actinomycetes</taxon>
        <taxon>Micrococcales</taxon>
        <taxon>Rarobacteraceae</taxon>
        <taxon>Rarobacter</taxon>
    </lineage>
</organism>
<keyword evidence="6" id="KW-0131">Cell cycle</keyword>
<dbReference type="InterPro" id="IPR001460">
    <property type="entry name" value="PCN-bd_Tpept"/>
</dbReference>
<dbReference type="InterPro" id="IPR005311">
    <property type="entry name" value="PBP_dimer"/>
</dbReference>
<sequence length="579" mass="60806">MVVASCLVLLLFIGRLVYIQGIDAAALAAEARKQITVTKTLSANRGSITDRNGVVLASSVTRYNVTVNQREIAKWSHTNAAGEKVGGPTEAARLTAELLDMSQTELAAIYTGDRMFKYVKKDVLPETWQAIASLRIDGIYSETTTKRTYPAGSVAGNIVGFVGSDGNGQAGIESAYNQQLTGTAGSITYERAFSGHVIPAGEQVTVDAQPGDTVELTIDRDIQYVAEQALADQIKAVGGSGGSVTVMNPTTGELYALAEYKSVDPNAPGKSDPADRGSKAVSDVFEPGSTAKVITMAALLETGLATPKSRYKVPDRYTTANGQTFKDSHDHPTAKWTLTGILSNSSNTGTVMAAEDLPLQVRYDYLHKFGFGELTGIELAGESRGILHPVDKWDGRTKSTVLFGQGVSVTALQAVDVFATIANSGKKVNPHLVKQVSGSKVTDDINTSGADTGAADEGTQVIKESVAKDLLKMLESTVIDGTGQAGAITGYRVAAKTGTAQAADASGQMNDIVASFIGVVPAEDPQLVISVVVNNPSEKVSIYGGAVAGPVFAKVGTYALQRLGIAPSTTKAKLYKEEW</sequence>
<dbReference type="Proteomes" id="UP000316181">
    <property type="component" value="Unassembled WGS sequence"/>
</dbReference>
<feature type="domain" description="Penicillin-binding protein transpeptidase" evidence="4">
    <location>
        <begin position="242"/>
        <end position="555"/>
    </location>
</feature>
<evidence type="ECO:0000259" key="4">
    <source>
        <dbReference type="Pfam" id="PF00905"/>
    </source>
</evidence>
<accession>A0A542SLH8</accession>
<dbReference type="InterPro" id="IPR012338">
    <property type="entry name" value="Beta-lactam/transpept-like"/>
</dbReference>
<comment type="subcellular location">
    <subcellularLocation>
        <location evidence="1">Membrane</location>
    </subcellularLocation>
</comment>
<dbReference type="Gene3D" id="3.30.450.330">
    <property type="match status" value="1"/>
</dbReference>
<name>A0A542SLH8_9MICO</name>
<dbReference type="OrthoDB" id="9789078at2"/>
<keyword evidence="3" id="KW-0472">Membrane</keyword>
<proteinExistence type="inferred from homology"/>
<dbReference type="Gene3D" id="3.90.1310.10">
    <property type="entry name" value="Penicillin-binding protein 2a (Domain 2)"/>
    <property type="match status" value="1"/>
</dbReference>
<comment type="similarity">
    <text evidence="2">Belongs to the transpeptidase family.</text>
</comment>
<dbReference type="SUPFAM" id="SSF56519">
    <property type="entry name" value="Penicillin binding protein dimerisation domain"/>
    <property type="match status" value="1"/>
</dbReference>
<dbReference type="GO" id="GO:0051301">
    <property type="term" value="P:cell division"/>
    <property type="evidence" value="ECO:0007669"/>
    <property type="project" value="UniProtKB-KW"/>
</dbReference>
<dbReference type="GO" id="GO:0008658">
    <property type="term" value="F:penicillin binding"/>
    <property type="evidence" value="ECO:0007669"/>
    <property type="project" value="InterPro"/>
</dbReference>
<dbReference type="InterPro" id="IPR050515">
    <property type="entry name" value="Beta-lactam/transpept"/>
</dbReference>
<gene>
    <name evidence="6" type="ORF">FB389_0118</name>
</gene>
<feature type="domain" description="Penicillin-binding protein dimerisation" evidence="5">
    <location>
        <begin position="41"/>
        <end position="198"/>
    </location>
</feature>
<evidence type="ECO:0000313" key="6">
    <source>
        <dbReference type="EMBL" id="TQK75491.1"/>
    </source>
</evidence>
<dbReference type="SUPFAM" id="SSF56601">
    <property type="entry name" value="beta-lactamase/transpeptidase-like"/>
    <property type="match status" value="1"/>
</dbReference>